<evidence type="ECO:0000313" key="2">
    <source>
        <dbReference type="EMBL" id="KAH9527498.1"/>
    </source>
</evidence>
<reference evidence="2" key="2">
    <citation type="journal article" date="2022" name="Res Sq">
        <title>Comparative Genomics Reveals Insights into the Divergent Evolution of Astigmatic Mites and Household Pest Adaptations.</title>
        <authorList>
            <person name="Xiong Q."/>
            <person name="Wan A.T.-Y."/>
            <person name="Liu X.-Y."/>
            <person name="Fung C.S.-H."/>
            <person name="Xiao X."/>
            <person name="Malainual N."/>
            <person name="Hou J."/>
            <person name="Wang L."/>
            <person name="Wang M."/>
            <person name="Yang K."/>
            <person name="Cui Y."/>
            <person name="Leung E."/>
            <person name="Nong W."/>
            <person name="Shin S.-K."/>
            <person name="Au S."/>
            <person name="Jeong K.Y."/>
            <person name="Chew F.T."/>
            <person name="Hui J."/>
            <person name="Leung T.F."/>
            <person name="Tungtrongchitr A."/>
            <person name="Zhong N."/>
            <person name="Liu Z."/>
            <person name="Tsui S."/>
        </authorList>
    </citation>
    <scope>NUCLEOTIDE SEQUENCE</scope>
    <source>
        <strain evidence="2">Derf</strain>
        <tissue evidence="2">Whole organism</tissue>
    </source>
</reference>
<evidence type="ECO:0000256" key="1">
    <source>
        <dbReference type="SAM" id="MobiDB-lite"/>
    </source>
</evidence>
<protein>
    <submittedName>
        <fullName evidence="2">Uncharacterized protein</fullName>
    </submittedName>
</protein>
<feature type="compositionally biased region" description="Basic and acidic residues" evidence="1">
    <location>
        <begin position="32"/>
        <end position="49"/>
    </location>
</feature>
<dbReference type="Proteomes" id="UP000790347">
    <property type="component" value="Unassembled WGS sequence"/>
</dbReference>
<reference evidence="2" key="1">
    <citation type="submission" date="2013-05" db="EMBL/GenBank/DDBJ databases">
        <authorList>
            <person name="Yim A.K.Y."/>
            <person name="Chan T.F."/>
            <person name="Ji K.M."/>
            <person name="Liu X.Y."/>
            <person name="Zhou J.W."/>
            <person name="Li R.Q."/>
            <person name="Yang K.Y."/>
            <person name="Li J."/>
            <person name="Li M."/>
            <person name="Law P.T.W."/>
            <person name="Wu Y.L."/>
            <person name="Cai Z.L."/>
            <person name="Qin H."/>
            <person name="Bao Y."/>
            <person name="Leung R.K.K."/>
            <person name="Ng P.K.S."/>
            <person name="Zou J."/>
            <person name="Zhong X.J."/>
            <person name="Ran P.X."/>
            <person name="Zhong N.S."/>
            <person name="Liu Z.G."/>
            <person name="Tsui S.K.W."/>
        </authorList>
    </citation>
    <scope>NUCLEOTIDE SEQUENCE</scope>
    <source>
        <strain evidence="2">Derf</strain>
        <tissue evidence="2">Whole organism</tissue>
    </source>
</reference>
<organism evidence="2 3">
    <name type="scientific">Dermatophagoides farinae</name>
    <name type="common">American house dust mite</name>
    <dbReference type="NCBI Taxonomy" id="6954"/>
    <lineage>
        <taxon>Eukaryota</taxon>
        <taxon>Metazoa</taxon>
        <taxon>Ecdysozoa</taxon>
        <taxon>Arthropoda</taxon>
        <taxon>Chelicerata</taxon>
        <taxon>Arachnida</taxon>
        <taxon>Acari</taxon>
        <taxon>Acariformes</taxon>
        <taxon>Sarcoptiformes</taxon>
        <taxon>Astigmata</taxon>
        <taxon>Psoroptidia</taxon>
        <taxon>Analgoidea</taxon>
        <taxon>Pyroglyphidae</taxon>
        <taxon>Dermatophagoidinae</taxon>
        <taxon>Dermatophagoides</taxon>
    </lineage>
</organism>
<dbReference type="EMBL" id="ASGP02000001">
    <property type="protein sequence ID" value="KAH9527498.1"/>
    <property type="molecule type" value="Genomic_DNA"/>
</dbReference>
<feature type="region of interest" description="Disordered" evidence="1">
    <location>
        <begin position="20"/>
        <end position="58"/>
    </location>
</feature>
<gene>
    <name evidence="2" type="ORF">DERF_001508</name>
</gene>
<dbReference type="AlphaFoldDB" id="A0A922L9Q3"/>
<proteinExistence type="predicted"/>
<name>A0A922L9Q3_DERFA</name>
<accession>A0A922L9Q3</accession>
<evidence type="ECO:0000313" key="3">
    <source>
        <dbReference type="Proteomes" id="UP000790347"/>
    </source>
</evidence>
<keyword evidence="3" id="KW-1185">Reference proteome</keyword>
<comment type="caution">
    <text evidence="2">The sequence shown here is derived from an EMBL/GenBank/DDBJ whole genome shotgun (WGS) entry which is preliminary data.</text>
</comment>
<sequence>MTRRQKHLNLNIKRKTVVQQSSARAIGINPETGRHNEKPRKSIRAERTKPSRPKASSRICPVGQISRLVRSETKTKSQQYLMIENRYRKKIPDVPESSNKCEGNEKKNIPNDNLNFFSFIPQLPTGSYMIINEYHMIHIKIYTWTMNVQ</sequence>